<comment type="subunit">
    <text evidence="9">The Tat system comprises two distinct complexes: a TatABC complex, containing multiple copies of TatA, TatB and TatC subunits, and a separate TatA complex, containing only TatA subunits. Substrates initially bind to the TatABC complex, which probably triggers association of the separate TatA complex to form the active translocon.</text>
</comment>
<keyword evidence="12" id="KW-1185">Reference proteome</keyword>
<evidence type="ECO:0000256" key="6">
    <source>
        <dbReference type="ARBA" id="ARBA00022989"/>
    </source>
</evidence>
<protein>
    <recommendedName>
        <fullName evidence="9">Sec-independent protein translocase protein TatB</fullName>
    </recommendedName>
</protein>
<dbReference type="InterPro" id="IPR018448">
    <property type="entry name" value="TatB"/>
</dbReference>
<keyword evidence="2 9" id="KW-0813">Transport</keyword>
<feature type="compositionally biased region" description="Low complexity" evidence="10">
    <location>
        <begin position="98"/>
        <end position="124"/>
    </location>
</feature>
<comment type="function">
    <text evidence="9">Part of the twin-arginine translocation (Tat) system that transports large folded proteins containing a characteristic twin-arginine motif in their signal peptide across membranes. Together with TatC, TatB is part of a receptor directly interacting with Tat signal peptides. TatB may form an oligomeric binding site that transiently accommodates folded Tat precursor proteins before their translocation.</text>
</comment>
<keyword evidence="5 9" id="KW-0653">Protein transport</keyword>
<comment type="similarity">
    <text evidence="9">Belongs to the TatB family.</text>
</comment>
<dbReference type="Gene3D" id="1.20.5.3310">
    <property type="match status" value="1"/>
</dbReference>
<evidence type="ECO:0000256" key="7">
    <source>
        <dbReference type="ARBA" id="ARBA00023010"/>
    </source>
</evidence>
<keyword evidence="3 9" id="KW-1003">Cell membrane</keyword>
<evidence type="ECO:0000256" key="10">
    <source>
        <dbReference type="SAM" id="MobiDB-lite"/>
    </source>
</evidence>
<sequence length="198" mass="20338">MFDIAWSEFLVIGVVALVVVGPRDLPALLRTVGKTVATLRRMAGEFQTQFNDAMREAELDDLKNEVAGLKNAANKMVGASPFQIARDELKNALESKPKAAPSALAGEAPAETEAAAPSALAPEIEPTPEPPAPTEAEFAPTPSEPAEIAARQAAARAASNGSQPVAEKNETPVSPAPAPTAEDASKPDAAKPTPGAAA</sequence>
<evidence type="ECO:0000256" key="3">
    <source>
        <dbReference type="ARBA" id="ARBA00022475"/>
    </source>
</evidence>
<proteinExistence type="inferred from homology"/>
<dbReference type="RefSeq" id="WP_309394174.1">
    <property type="nucleotide sequence ID" value="NZ_JADBEO010000051.1"/>
</dbReference>
<keyword evidence="7 9" id="KW-0811">Translocation</keyword>
<keyword evidence="6 9" id="KW-1133">Transmembrane helix</keyword>
<evidence type="ECO:0000256" key="4">
    <source>
        <dbReference type="ARBA" id="ARBA00022692"/>
    </source>
</evidence>
<dbReference type="PANTHER" id="PTHR33162:SF1">
    <property type="entry name" value="SEC-INDEPENDENT PROTEIN TRANSLOCASE PROTEIN TATA, CHLOROPLASTIC"/>
    <property type="match status" value="1"/>
</dbReference>
<evidence type="ECO:0000256" key="1">
    <source>
        <dbReference type="ARBA" id="ARBA00004167"/>
    </source>
</evidence>
<evidence type="ECO:0000256" key="5">
    <source>
        <dbReference type="ARBA" id="ARBA00022927"/>
    </source>
</evidence>
<reference evidence="11" key="1">
    <citation type="submission" date="2020-10" db="EMBL/GenBank/DDBJ databases">
        <authorList>
            <person name="Abbas A."/>
            <person name="Razzaq R."/>
            <person name="Waqas M."/>
            <person name="Abbas N."/>
            <person name="Nielsen T.K."/>
            <person name="Hansen L.H."/>
            <person name="Hussain S."/>
            <person name="Shahid M."/>
        </authorList>
    </citation>
    <scope>NUCLEOTIDE SEQUENCE</scope>
    <source>
        <strain evidence="11">S14</strain>
    </source>
</reference>
<accession>A0ABU1DJX6</accession>
<dbReference type="PANTHER" id="PTHR33162">
    <property type="entry name" value="SEC-INDEPENDENT PROTEIN TRANSLOCASE PROTEIN TATA, CHLOROPLASTIC"/>
    <property type="match status" value="1"/>
</dbReference>
<gene>
    <name evidence="9 11" type="primary">tatB</name>
    <name evidence="11" type="ORF">IHQ68_17545</name>
</gene>
<evidence type="ECO:0000256" key="8">
    <source>
        <dbReference type="ARBA" id="ARBA00023136"/>
    </source>
</evidence>
<comment type="subcellular location">
    <subcellularLocation>
        <location evidence="9">Cell membrane</location>
        <topology evidence="9">Single-pass membrane protein</topology>
    </subcellularLocation>
    <subcellularLocation>
        <location evidence="1">Membrane</location>
        <topology evidence="1">Single-pass membrane protein</topology>
    </subcellularLocation>
</comment>
<dbReference type="HAMAP" id="MF_00237">
    <property type="entry name" value="TatB"/>
    <property type="match status" value="1"/>
</dbReference>
<keyword evidence="8 9" id="KW-0472">Membrane</keyword>
<dbReference type="EMBL" id="JADBEO010000051">
    <property type="protein sequence ID" value="MDR4308426.1"/>
    <property type="molecule type" value="Genomic_DNA"/>
</dbReference>
<dbReference type="NCBIfam" id="TIGR01410">
    <property type="entry name" value="tatB"/>
    <property type="match status" value="1"/>
</dbReference>
<feature type="region of interest" description="Disordered" evidence="10">
    <location>
        <begin position="95"/>
        <end position="198"/>
    </location>
</feature>
<dbReference type="Pfam" id="PF02416">
    <property type="entry name" value="TatA_B_E"/>
    <property type="match status" value="1"/>
</dbReference>
<evidence type="ECO:0000256" key="9">
    <source>
        <dbReference type="HAMAP-Rule" id="MF_00237"/>
    </source>
</evidence>
<keyword evidence="4 9" id="KW-0812">Transmembrane</keyword>
<evidence type="ECO:0000313" key="11">
    <source>
        <dbReference type="EMBL" id="MDR4308426.1"/>
    </source>
</evidence>
<dbReference type="InterPro" id="IPR003369">
    <property type="entry name" value="TatA/B/E"/>
</dbReference>
<comment type="caution">
    <text evidence="11">The sequence shown here is derived from an EMBL/GenBank/DDBJ whole genome shotgun (WGS) entry which is preliminary data.</text>
</comment>
<dbReference type="PRINTS" id="PR01506">
    <property type="entry name" value="TATBPROTEIN"/>
</dbReference>
<organism evidence="11 12">
    <name type="scientific">Chelatococcus sambhunathii</name>
    <dbReference type="NCBI Taxonomy" id="363953"/>
    <lineage>
        <taxon>Bacteria</taxon>
        <taxon>Pseudomonadati</taxon>
        <taxon>Pseudomonadota</taxon>
        <taxon>Alphaproteobacteria</taxon>
        <taxon>Hyphomicrobiales</taxon>
        <taxon>Chelatococcaceae</taxon>
        <taxon>Chelatococcus</taxon>
    </lineage>
</organism>
<evidence type="ECO:0000313" key="12">
    <source>
        <dbReference type="Proteomes" id="UP001181622"/>
    </source>
</evidence>
<dbReference type="Proteomes" id="UP001181622">
    <property type="component" value="Unassembled WGS sequence"/>
</dbReference>
<name>A0ABU1DJX6_9HYPH</name>
<feature type="compositionally biased region" description="Low complexity" evidence="10">
    <location>
        <begin position="134"/>
        <end position="158"/>
    </location>
</feature>
<evidence type="ECO:0000256" key="2">
    <source>
        <dbReference type="ARBA" id="ARBA00022448"/>
    </source>
</evidence>